<keyword evidence="6" id="KW-0804">Transcription</keyword>
<dbReference type="GO" id="GO:0003712">
    <property type="term" value="F:transcription coregulator activity"/>
    <property type="evidence" value="ECO:0007669"/>
    <property type="project" value="TreeGrafter"/>
</dbReference>
<evidence type="ECO:0000256" key="3">
    <source>
        <dbReference type="ARBA" id="ARBA00019693"/>
    </source>
</evidence>
<gene>
    <name evidence="10" type="ORF">GSLYS_00002073001</name>
</gene>
<dbReference type="GO" id="GO:0060261">
    <property type="term" value="P:positive regulation of transcription initiation by RNA polymerase II"/>
    <property type="evidence" value="ECO:0007669"/>
    <property type="project" value="TreeGrafter"/>
</dbReference>
<reference evidence="10 11" key="1">
    <citation type="submission" date="2024-04" db="EMBL/GenBank/DDBJ databases">
        <authorList>
            <consortium name="Genoscope - CEA"/>
            <person name="William W."/>
        </authorList>
    </citation>
    <scope>NUCLEOTIDE SEQUENCE [LARGE SCALE GENOMIC DNA]</scope>
</reference>
<dbReference type="AlphaFoldDB" id="A0AAV2H402"/>
<dbReference type="Pfam" id="PF11277">
    <property type="entry name" value="Med24_N"/>
    <property type="match status" value="1"/>
</dbReference>
<dbReference type="InterPro" id="IPR021429">
    <property type="entry name" value="Mediator_Med24"/>
</dbReference>
<sequence>MAMQIKKEPGPSTSGSGLVGSLTDVKKEPGVTSQTPGTAKAQLISKIKITLMQAWRDRWTEIQWAIQLKKLMAAYFSESVDIAEILMQQALIGSSPNSLILSYLKHSVLSQMIPFNTVLKYITEFEDFSRPYCVLALLHLAEMFGSKISFSPCHDSPLQLVRTMLSLNHWLVKALFTCLQRLQETRQGQIAPEYFVIMDNSSRALNNILERKAARSLMQIARTDNPDGYREFEQCEMNVSGTFSQLPRNAILDETREKINSALVQLAKLNDTQTSLEAVLDIVHSPIYPTINGLVTLEAILNSSSDIQPFVDQVLVVSRLMKLPMPQMCLEIFRACFMGFVDTNDFSEDLQWATFTFLKVPHILTSVKQQMPEWEMGNHVEKGLEMLLEFSHLLDQTDIKQNFDMFGQFITELHKAGIISEAQKMALSQRRAEQRSRLRPSDISGSNDGKNLSRVTHAEATVTSILKGSATLDRMLKSLDSDPQRNSDSMVKVLTIMLQGHSFDILRLAAACTGRLHDFMSKLIRINELASQTTSESLKIPNRSQLFDVTFLMIISIFQQNGLSIALSNKENEYSLVVQWAKRWLPEDGKYKNVESTEEQDKIDCILNLMLSNAEIVPCGQVNGWKELIMYLPYALQEVLFALEHMALTLDKVKLIIDHIRKQNNKSLILVCTTYLCNYMNMVGASARVKPLKMLEFFTASLGIDAILPNRKLPIQAIIDNIIFDILPEGHPQRPARRYLLSSKKLTSEIMNETLKESFHRGWLNMASLHTLEQLLVLRGPDWFCGEMVEHLLKQNHTDDASQSLSLAFAIMHMDLERMTISLLRRVLPRLLSTPQTNLLTDPRGYCLAKLCVLSITATHMSKIGQKEPYVRRLHKRTVLELDFDEDVEDTEASPAKLRKLSEPQLSLSLEDFNLAALADKEDGEVLPTCDVKEPLDKALVNLFLMMNTILMNRTLTPRTWFIVSFIQEAIKCGGAHSRFIFQFMPQNMLNQMMRSLPGVFTDEHILRICDLSSVSGRKIAAKAICNNAQMSELNLFD</sequence>
<feature type="region of interest" description="Disordered" evidence="9">
    <location>
        <begin position="429"/>
        <end position="454"/>
    </location>
</feature>
<keyword evidence="5" id="KW-0010">Activator</keyword>
<comment type="subcellular location">
    <subcellularLocation>
        <location evidence="1">Nucleus</location>
    </subcellularLocation>
</comment>
<comment type="similarity">
    <text evidence="2">Belongs to the Mediator complex subunit 24 family.</text>
</comment>
<evidence type="ECO:0000256" key="2">
    <source>
        <dbReference type="ARBA" id="ARBA00007864"/>
    </source>
</evidence>
<evidence type="ECO:0000256" key="5">
    <source>
        <dbReference type="ARBA" id="ARBA00023159"/>
    </source>
</evidence>
<keyword evidence="7" id="KW-0539">Nucleus</keyword>
<dbReference type="GO" id="GO:0016592">
    <property type="term" value="C:mediator complex"/>
    <property type="evidence" value="ECO:0007669"/>
    <property type="project" value="InterPro"/>
</dbReference>
<evidence type="ECO:0000313" key="11">
    <source>
        <dbReference type="Proteomes" id="UP001497497"/>
    </source>
</evidence>
<evidence type="ECO:0000256" key="9">
    <source>
        <dbReference type="SAM" id="MobiDB-lite"/>
    </source>
</evidence>
<dbReference type="PANTHER" id="PTHR12898:SF1">
    <property type="entry name" value="MEDIATOR OF RNA POLYMERASE II TRANSCRIPTION SUBUNIT 24"/>
    <property type="match status" value="1"/>
</dbReference>
<evidence type="ECO:0000256" key="1">
    <source>
        <dbReference type="ARBA" id="ARBA00004123"/>
    </source>
</evidence>
<feature type="compositionally biased region" description="Basic and acidic residues" evidence="9">
    <location>
        <begin position="430"/>
        <end position="440"/>
    </location>
</feature>
<dbReference type="EMBL" id="CAXITT010000024">
    <property type="protein sequence ID" value="CAL1527903.1"/>
    <property type="molecule type" value="Genomic_DNA"/>
</dbReference>
<dbReference type="Proteomes" id="UP001497497">
    <property type="component" value="Unassembled WGS sequence"/>
</dbReference>
<keyword evidence="4" id="KW-0805">Transcription regulation</keyword>
<protein>
    <recommendedName>
        <fullName evidence="3">Mediator of RNA polymerase II transcription subunit 24</fullName>
    </recommendedName>
    <alternativeName>
        <fullName evidence="8">Mediator complex subunit 24</fullName>
    </alternativeName>
</protein>
<name>A0AAV2H402_LYMST</name>
<evidence type="ECO:0000256" key="8">
    <source>
        <dbReference type="ARBA" id="ARBA00031960"/>
    </source>
</evidence>
<feature type="compositionally biased region" description="Polar residues" evidence="9">
    <location>
        <begin position="443"/>
        <end position="454"/>
    </location>
</feature>
<accession>A0AAV2H402</accession>
<proteinExistence type="inferred from homology"/>
<organism evidence="10 11">
    <name type="scientific">Lymnaea stagnalis</name>
    <name type="common">Great pond snail</name>
    <name type="synonym">Helix stagnalis</name>
    <dbReference type="NCBI Taxonomy" id="6523"/>
    <lineage>
        <taxon>Eukaryota</taxon>
        <taxon>Metazoa</taxon>
        <taxon>Spiralia</taxon>
        <taxon>Lophotrochozoa</taxon>
        <taxon>Mollusca</taxon>
        <taxon>Gastropoda</taxon>
        <taxon>Heterobranchia</taxon>
        <taxon>Euthyneura</taxon>
        <taxon>Panpulmonata</taxon>
        <taxon>Hygrophila</taxon>
        <taxon>Lymnaeoidea</taxon>
        <taxon>Lymnaeidae</taxon>
        <taxon>Lymnaea</taxon>
    </lineage>
</organism>
<keyword evidence="11" id="KW-1185">Reference proteome</keyword>
<evidence type="ECO:0000313" key="10">
    <source>
        <dbReference type="EMBL" id="CAL1527903.1"/>
    </source>
</evidence>
<dbReference type="PANTHER" id="PTHR12898">
    <property type="entry name" value="MEDIATOR OF RNA POLYMERASE II TRANSCRIPTION SUBUNIT 24"/>
    <property type="match status" value="1"/>
</dbReference>
<evidence type="ECO:0000256" key="4">
    <source>
        <dbReference type="ARBA" id="ARBA00023015"/>
    </source>
</evidence>
<evidence type="ECO:0000256" key="7">
    <source>
        <dbReference type="ARBA" id="ARBA00023242"/>
    </source>
</evidence>
<comment type="caution">
    <text evidence="10">The sequence shown here is derived from an EMBL/GenBank/DDBJ whole genome shotgun (WGS) entry which is preliminary data.</text>
</comment>
<evidence type="ECO:0000256" key="6">
    <source>
        <dbReference type="ARBA" id="ARBA00023163"/>
    </source>
</evidence>